<proteinExistence type="inferred from homology"/>
<dbReference type="AlphaFoldDB" id="A0A1Q2YCL5"/>
<feature type="region of interest" description="Disordered" evidence="3">
    <location>
        <begin position="1"/>
        <end position="41"/>
    </location>
</feature>
<evidence type="ECO:0000256" key="2">
    <source>
        <dbReference type="RuleBase" id="RU003876"/>
    </source>
</evidence>
<dbReference type="EMBL" id="BDGI01000028">
    <property type="protein sequence ID" value="GAV27284.1"/>
    <property type="molecule type" value="Genomic_DNA"/>
</dbReference>
<dbReference type="GO" id="GO:0006334">
    <property type="term" value="P:nucleosome assembly"/>
    <property type="evidence" value="ECO:0007669"/>
    <property type="project" value="InterPro"/>
</dbReference>
<evidence type="ECO:0000313" key="4">
    <source>
        <dbReference type="EMBL" id="GAV27284.1"/>
    </source>
</evidence>
<feature type="compositionally biased region" description="Acidic residues" evidence="3">
    <location>
        <begin position="149"/>
        <end position="173"/>
    </location>
</feature>
<feature type="compositionally biased region" description="Acidic residues" evidence="3">
    <location>
        <begin position="366"/>
        <end position="405"/>
    </location>
</feature>
<evidence type="ECO:0008006" key="6">
    <source>
        <dbReference type="Google" id="ProtNLM"/>
    </source>
</evidence>
<evidence type="ECO:0000256" key="1">
    <source>
        <dbReference type="ARBA" id="ARBA00009947"/>
    </source>
</evidence>
<sequence>MSGPIKKGQIDQAPTPQNTPASAAGSYMPKADTPSIPSTIDEKNELLKGMLANNPHLLASIQAKLGQLVGTDSGYVEGLSKKVKRNLYGLKSLQEKQYKVEAEFQVELLELERKFQLLYEPIFEQRKKYVTGELEPSEEEIDNGKSILEAEEDNEEEDEEDDEEVDEEEEKTENEEKGVPYFWLTAMQNLPPIADMISERDGEVLEHLINVRMDYINKPGFKLIFEFAKNSFFKNKELVKTYYYQKELGYTGEFVYDHAEGDDIEWVDNAHNVTVSIELRKQRNKHTKQVRTIEKTTPTYSFFNFFTPPVMPGSNGDDDEGFEDIDDELEESLQNDYSVGELIKEKLIPRAVDWFTGHALQYEAEFAGEEEDEEEYDDEDGEDEDDDDEANDDEDDEDDDDDEDDTKQKPECKQQ</sequence>
<organism evidence="4 5">
    <name type="scientific">Pichia membranifaciens</name>
    <dbReference type="NCBI Taxonomy" id="4926"/>
    <lineage>
        <taxon>Eukaryota</taxon>
        <taxon>Fungi</taxon>
        <taxon>Dikarya</taxon>
        <taxon>Ascomycota</taxon>
        <taxon>Saccharomycotina</taxon>
        <taxon>Pichiomycetes</taxon>
        <taxon>Pichiales</taxon>
        <taxon>Pichiaceae</taxon>
        <taxon>Pichia</taxon>
    </lineage>
</organism>
<dbReference type="OrthoDB" id="27325at2759"/>
<feature type="compositionally biased region" description="Basic and acidic residues" evidence="3">
    <location>
        <begin position="406"/>
        <end position="415"/>
    </location>
</feature>
<feature type="compositionally biased region" description="Polar residues" evidence="3">
    <location>
        <begin position="12"/>
        <end position="21"/>
    </location>
</feature>
<comment type="similarity">
    <text evidence="1 2">Belongs to the nucleosome assembly protein (NAP) family.</text>
</comment>
<evidence type="ECO:0000313" key="5">
    <source>
        <dbReference type="Proteomes" id="UP000186136"/>
    </source>
</evidence>
<dbReference type="GO" id="GO:0005634">
    <property type="term" value="C:nucleus"/>
    <property type="evidence" value="ECO:0007669"/>
    <property type="project" value="InterPro"/>
</dbReference>
<protein>
    <recommendedName>
        <fullName evidence="6">Nucleosome assembly protein</fullName>
    </recommendedName>
</protein>
<feature type="region of interest" description="Disordered" evidence="3">
    <location>
        <begin position="133"/>
        <end position="176"/>
    </location>
</feature>
<feature type="region of interest" description="Disordered" evidence="3">
    <location>
        <begin position="362"/>
        <end position="415"/>
    </location>
</feature>
<reference evidence="4 5" key="1">
    <citation type="submission" date="2016-08" db="EMBL/GenBank/DDBJ databases">
        <title>Whole genome shotgun sequence of Pichia membranifaciens KS47-1.</title>
        <authorList>
            <person name="Konishi M."/>
            <person name="Ishida M."/>
            <person name="Arakawa T."/>
            <person name="Kato Y."/>
            <person name="Horiuchi J."/>
        </authorList>
    </citation>
    <scope>NUCLEOTIDE SEQUENCE [LARGE SCALE GENOMIC DNA]</scope>
    <source>
        <strain evidence="4 5">KS47-1</strain>
    </source>
</reference>
<dbReference type="Pfam" id="PF00956">
    <property type="entry name" value="NAP"/>
    <property type="match status" value="1"/>
</dbReference>
<comment type="caution">
    <text evidence="4">The sequence shown here is derived from an EMBL/GenBank/DDBJ whole genome shotgun (WGS) entry which is preliminary data.</text>
</comment>
<dbReference type="InterPro" id="IPR002164">
    <property type="entry name" value="NAP_family"/>
</dbReference>
<accession>A0A1Q2YCL5</accession>
<keyword evidence="5" id="KW-1185">Reference proteome</keyword>
<dbReference type="Gene3D" id="1.20.5.1500">
    <property type="match status" value="1"/>
</dbReference>
<name>A0A1Q2YCL5_9ASCO</name>
<dbReference type="SUPFAM" id="SSF143113">
    <property type="entry name" value="NAP-like"/>
    <property type="match status" value="1"/>
</dbReference>
<dbReference type="FunFam" id="3.30.1120.90:FF:000003">
    <property type="entry name" value="Nucleosome assembly protein"/>
    <property type="match status" value="1"/>
</dbReference>
<dbReference type="Proteomes" id="UP000186136">
    <property type="component" value="Unassembled WGS sequence"/>
</dbReference>
<evidence type="ECO:0000256" key="3">
    <source>
        <dbReference type="SAM" id="MobiDB-lite"/>
    </source>
</evidence>
<dbReference type="PANTHER" id="PTHR11875">
    <property type="entry name" value="TESTIS-SPECIFIC Y-ENCODED PROTEIN"/>
    <property type="match status" value="1"/>
</dbReference>
<gene>
    <name evidence="4" type="ORF">PMKS-000748</name>
</gene>
<dbReference type="Gene3D" id="3.30.1120.90">
    <property type="entry name" value="Nucleosome assembly protein"/>
    <property type="match status" value="1"/>
</dbReference>
<dbReference type="InterPro" id="IPR037231">
    <property type="entry name" value="NAP-like_sf"/>
</dbReference>